<organism evidence="1 2">
    <name type="scientific">Ditylenchus dipsaci</name>
    <dbReference type="NCBI Taxonomy" id="166011"/>
    <lineage>
        <taxon>Eukaryota</taxon>
        <taxon>Metazoa</taxon>
        <taxon>Ecdysozoa</taxon>
        <taxon>Nematoda</taxon>
        <taxon>Chromadorea</taxon>
        <taxon>Rhabditida</taxon>
        <taxon>Tylenchina</taxon>
        <taxon>Tylenchomorpha</taxon>
        <taxon>Sphaerularioidea</taxon>
        <taxon>Anguinidae</taxon>
        <taxon>Anguininae</taxon>
        <taxon>Ditylenchus</taxon>
    </lineage>
</organism>
<dbReference type="WBParaSite" id="jg19448">
    <property type="protein sequence ID" value="jg19448"/>
    <property type="gene ID" value="jg19448"/>
</dbReference>
<sequence>MTTFYDFSIPKAAKEAKLKELTAGLPAEVQAGIQKLADDKKQAIEAAFAKAAANLDDNGIKLLDQIKSIMQNPDLSTIEVCNQVHRLTSQADPAIVEQLKMPQISCDQLKGEVDVGKILGAVAAKDN</sequence>
<reference evidence="2" key="1">
    <citation type="submission" date="2022-11" db="UniProtKB">
        <authorList>
            <consortium name="WormBaseParasite"/>
        </authorList>
    </citation>
    <scope>IDENTIFICATION</scope>
</reference>
<accession>A0A915DH31</accession>
<evidence type="ECO:0000313" key="1">
    <source>
        <dbReference type="Proteomes" id="UP000887574"/>
    </source>
</evidence>
<protein>
    <submittedName>
        <fullName evidence="2">Uncharacterized protein</fullName>
    </submittedName>
</protein>
<proteinExistence type="predicted"/>
<evidence type="ECO:0000313" key="2">
    <source>
        <dbReference type="WBParaSite" id="jg19448"/>
    </source>
</evidence>
<name>A0A915DH31_9BILA</name>
<keyword evidence="1" id="KW-1185">Reference proteome</keyword>
<dbReference type="Proteomes" id="UP000887574">
    <property type="component" value="Unplaced"/>
</dbReference>
<dbReference type="AlphaFoldDB" id="A0A915DH31"/>